<dbReference type="PANTHER" id="PTHR43798">
    <property type="entry name" value="MONOACYLGLYCEROL LIPASE"/>
    <property type="match status" value="1"/>
</dbReference>
<dbReference type="InterPro" id="IPR000639">
    <property type="entry name" value="Epox_hydrolase-like"/>
</dbReference>
<reference evidence="2" key="1">
    <citation type="submission" date="2024-05" db="EMBL/GenBank/DDBJ databases">
        <title>The Natural Products Discovery Center: Release of the First 8490 Sequenced Strains for Exploring Actinobacteria Biosynthetic Diversity.</title>
        <authorList>
            <person name="Kalkreuter E."/>
            <person name="Kautsar S.A."/>
            <person name="Yang D."/>
            <person name="Bader C.D."/>
            <person name="Teijaro C.N."/>
            <person name="Fluegel L."/>
            <person name="Davis C.M."/>
            <person name="Simpson J.R."/>
            <person name="Lauterbach L."/>
            <person name="Steele A.D."/>
            <person name="Gui C."/>
            <person name="Meng S."/>
            <person name="Li G."/>
            <person name="Viehrig K."/>
            <person name="Ye F."/>
            <person name="Su P."/>
            <person name="Kiefer A.F."/>
            <person name="Nichols A."/>
            <person name="Cepeda A.J."/>
            <person name="Yan W."/>
            <person name="Fan B."/>
            <person name="Jiang Y."/>
            <person name="Adhikari A."/>
            <person name="Zheng C.-J."/>
            <person name="Schuster L."/>
            <person name="Cowan T.M."/>
            <person name="Smanski M.J."/>
            <person name="Chevrette M.G."/>
            <person name="de Carvalho L.P.S."/>
            <person name="Shen B."/>
        </authorList>
    </citation>
    <scope>NUCLEOTIDE SEQUENCE</scope>
    <source>
        <strain evidence="2">NPDC080035</strain>
    </source>
</reference>
<dbReference type="GO" id="GO:0016020">
    <property type="term" value="C:membrane"/>
    <property type="evidence" value="ECO:0007669"/>
    <property type="project" value="TreeGrafter"/>
</dbReference>
<dbReference type="RefSeq" id="WP_348789767.1">
    <property type="nucleotide sequence ID" value="NZ_CP157390.1"/>
</dbReference>
<dbReference type="SUPFAM" id="SSF53474">
    <property type="entry name" value="alpha/beta-Hydrolases"/>
    <property type="match status" value="1"/>
</dbReference>
<dbReference type="Gene3D" id="3.40.50.1820">
    <property type="entry name" value="alpha/beta hydrolase"/>
    <property type="match status" value="1"/>
</dbReference>
<dbReference type="PANTHER" id="PTHR43798:SF33">
    <property type="entry name" value="HYDROLASE, PUTATIVE (AFU_ORTHOLOGUE AFUA_2G14860)-RELATED"/>
    <property type="match status" value="1"/>
</dbReference>
<organism evidence="2">
    <name type="scientific">Leifsonia sp. NPDC080035</name>
    <dbReference type="NCBI Taxonomy" id="3143936"/>
    <lineage>
        <taxon>Bacteria</taxon>
        <taxon>Bacillati</taxon>
        <taxon>Actinomycetota</taxon>
        <taxon>Actinomycetes</taxon>
        <taxon>Micrococcales</taxon>
        <taxon>Microbacteriaceae</taxon>
        <taxon>Leifsonia</taxon>
    </lineage>
</organism>
<dbReference type="EMBL" id="CP157390">
    <property type="protein sequence ID" value="XBM49857.1"/>
    <property type="molecule type" value="Genomic_DNA"/>
</dbReference>
<feature type="domain" description="AB hydrolase-1" evidence="1">
    <location>
        <begin position="39"/>
        <end position="273"/>
    </location>
</feature>
<protein>
    <submittedName>
        <fullName evidence="2">Alpha/beta hydrolase</fullName>
    </submittedName>
</protein>
<dbReference type="PRINTS" id="PR00412">
    <property type="entry name" value="EPOXHYDRLASE"/>
</dbReference>
<name>A0AAU7GGJ9_9MICO</name>
<dbReference type="GO" id="GO:0016787">
    <property type="term" value="F:hydrolase activity"/>
    <property type="evidence" value="ECO:0007669"/>
    <property type="project" value="UniProtKB-KW"/>
</dbReference>
<dbReference type="Pfam" id="PF00561">
    <property type="entry name" value="Abhydrolase_1"/>
    <property type="match status" value="1"/>
</dbReference>
<dbReference type="InterPro" id="IPR029058">
    <property type="entry name" value="AB_hydrolase_fold"/>
</dbReference>
<proteinExistence type="predicted"/>
<evidence type="ECO:0000313" key="2">
    <source>
        <dbReference type="EMBL" id="XBM49857.1"/>
    </source>
</evidence>
<sequence length="291" mass="32609">MSRMVTFWEAVADLPHRLQYIEVGPWLTRVLDVGGGDDVVVLANGTSGHIEAWTQNIRALVEAGFRVVAYDYPGHGYTTPTDHDLEIPEYEEHLLGLITAMRLGRVHLAGESLGGWIAVKFAAHHPHKLRSLILSAPGGRVVGEQQVDKAQSVSMRAVTDPTFENVKKRLQVVIHDPEKITDELVRVRKAIYSQDPTGENMAHISVLRQPETRWRNRVTDEDFAAIPVPTLFVWTDHEPTGDADEGRRLAALIPRGEFLLVEDAAHWPQWEDPDAFNAAAVDFLSRNRRNA</sequence>
<gene>
    <name evidence="2" type="ORF">AAME72_08305</name>
</gene>
<dbReference type="PRINTS" id="PR00111">
    <property type="entry name" value="ABHYDROLASE"/>
</dbReference>
<dbReference type="InterPro" id="IPR050266">
    <property type="entry name" value="AB_hydrolase_sf"/>
</dbReference>
<dbReference type="InterPro" id="IPR000073">
    <property type="entry name" value="AB_hydrolase_1"/>
</dbReference>
<evidence type="ECO:0000259" key="1">
    <source>
        <dbReference type="Pfam" id="PF00561"/>
    </source>
</evidence>
<accession>A0AAU7GGJ9</accession>
<dbReference type="AlphaFoldDB" id="A0AAU7GGJ9"/>
<keyword evidence="2" id="KW-0378">Hydrolase</keyword>